<keyword evidence="8 15" id="KW-0812">Transmembrane</keyword>
<evidence type="ECO:0000256" key="8">
    <source>
        <dbReference type="ARBA" id="ARBA00022692"/>
    </source>
</evidence>
<dbReference type="PROSITE" id="PS50109">
    <property type="entry name" value="HIS_KIN"/>
    <property type="match status" value="1"/>
</dbReference>
<evidence type="ECO:0000256" key="4">
    <source>
        <dbReference type="ARBA" id="ARBA00022475"/>
    </source>
</evidence>
<evidence type="ECO:0000256" key="15">
    <source>
        <dbReference type="SAM" id="Phobius"/>
    </source>
</evidence>
<dbReference type="GO" id="GO:0005886">
    <property type="term" value="C:plasma membrane"/>
    <property type="evidence" value="ECO:0007669"/>
    <property type="project" value="UniProtKB-SubCell"/>
</dbReference>
<keyword evidence="10 18" id="KW-0418">Kinase</keyword>
<dbReference type="AlphaFoldDB" id="A0A0L1JTF9"/>
<dbReference type="EMBL" id="AQQZ01000002">
    <property type="protein sequence ID" value="KNG95030.1"/>
    <property type="molecule type" value="Genomic_DNA"/>
</dbReference>
<dbReference type="InterPro" id="IPR005467">
    <property type="entry name" value="His_kinase_dom"/>
</dbReference>
<dbReference type="InterPro" id="IPR003594">
    <property type="entry name" value="HATPase_dom"/>
</dbReference>
<feature type="domain" description="Histidine kinase" evidence="16">
    <location>
        <begin position="261"/>
        <end position="457"/>
    </location>
</feature>
<name>A0A0L1JTF9_9RHOB</name>
<gene>
    <name evidence="18" type="ORF">ATO11_03940</name>
</gene>
<proteinExistence type="predicted"/>
<evidence type="ECO:0000313" key="19">
    <source>
        <dbReference type="Proteomes" id="UP000036938"/>
    </source>
</evidence>
<dbReference type="GO" id="GO:0000155">
    <property type="term" value="F:phosphorelay sensor kinase activity"/>
    <property type="evidence" value="ECO:0007669"/>
    <property type="project" value="InterPro"/>
</dbReference>
<dbReference type="SUPFAM" id="SSF47384">
    <property type="entry name" value="Homodimeric domain of signal transducing histidine kinase"/>
    <property type="match status" value="1"/>
</dbReference>
<dbReference type="InterPro" id="IPR003661">
    <property type="entry name" value="HisK_dim/P_dom"/>
</dbReference>
<comment type="subcellular location">
    <subcellularLocation>
        <location evidence="2">Cell inner membrane</location>
        <topology evidence="2">Multi-pass membrane protein</topology>
    </subcellularLocation>
</comment>
<keyword evidence="13" id="KW-0902">Two-component regulatory system</keyword>
<evidence type="ECO:0000256" key="7">
    <source>
        <dbReference type="ARBA" id="ARBA00022679"/>
    </source>
</evidence>
<dbReference type="SMART" id="SM00304">
    <property type="entry name" value="HAMP"/>
    <property type="match status" value="1"/>
</dbReference>
<keyword evidence="4" id="KW-1003">Cell membrane</keyword>
<dbReference type="InterPro" id="IPR003660">
    <property type="entry name" value="HAMP_dom"/>
</dbReference>
<evidence type="ECO:0000256" key="13">
    <source>
        <dbReference type="ARBA" id="ARBA00023012"/>
    </source>
</evidence>
<keyword evidence="14 15" id="KW-0472">Membrane</keyword>
<dbReference type="PANTHER" id="PTHR44936">
    <property type="entry name" value="SENSOR PROTEIN CREC"/>
    <property type="match status" value="1"/>
</dbReference>
<evidence type="ECO:0000256" key="5">
    <source>
        <dbReference type="ARBA" id="ARBA00022519"/>
    </source>
</evidence>
<dbReference type="Gene3D" id="1.10.287.130">
    <property type="match status" value="1"/>
</dbReference>
<dbReference type="PROSITE" id="PS50885">
    <property type="entry name" value="HAMP"/>
    <property type="match status" value="1"/>
</dbReference>
<keyword evidence="9" id="KW-0547">Nucleotide-binding</keyword>
<evidence type="ECO:0000256" key="14">
    <source>
        <dbReference type="ARBA" id="ARBA00023136"/>
    </source>
</evidence>
<dbReference type="Proteomes" id="UP000036938">
    <property type="component" value="Unassembled WGS sequence"/>
</dbReference>
<dbReference type="InterPro" id="IPR050980">
    <property type="entry name" value="2C_sensor_his_kinase"/>
</dbReference>
<dbReference type="InterPro" id="IPR036890">
    <property type="entry name" value="HATPase_C_sf"/>
</dbReference>
<keyword evidence="11" id="KW-0067">ATP-binding</keyword>
<dbReference type="GO" id="GO:0005524">
    <property type="term" value="F:ATP binding"/>
    <property type="evidence" value="ECO:0007669"/>
    <property type="project" value="UniProtKB-KW"/>
</dbReference>
<evidence type="ECO:0000259" key="17">
    <source>
        <dbReference type="PROSITE" id="PS50885"/>
    </source>
</evidence>
<feature type="transmembrane region" description="Helical" evidence="15">
    <location>
        <begin position="177"/>
        <end position="199"/>
    </location>
</feature>
<comment type="catalytic activity">
    <reaction evidence="1">
        <text>ATP + protein L-histidine = ADP + protein N-phospho-L-histidine.</text>
        <dbReference type="EC" id="2.7.13.3"/>
    </reaction>
</comment>
<organism evidence="18 19">
    <name type="scientific">Pseudaestuariivita atlantica</name>
    <dbReference type="NCBI Taxonomy" id="1317121"/>
    <lineage>
        <taxon>Bacteria</taxon>
        <taxon>Pseudomonadati</taxon>
        <taxon>Pseudomonadota</taxon>
        <taxon>Alphaproteobacteria</taxon>
        <taxon>Rhodobacterales</taxon>
        <taxon>Paracoccaceae</taxon>
        <taxon>Pseudaestuariivita</taxon>
    </lineage>
</organism>
<reference evidence="18 19" key="1">
    <citation type="journal article" date="2015" name="Int. J. Syst. Evol. Microbiol.">
        <title>Aestuariivita atlantica sp. nov., isolated from deep sea sediment of the Atlantic Ocean.</title>
        <authorList>
            <person name="Li G."/>
            <person name="Lai Q."/>
            <person name="Du Y."/>
            <person name="Liu X."/>
            <person name="Sun F."/>
            <person name="Shao Z."/>
        </authorList>
    </citation>
    <scope>NUCLEOTIDE SEQUENCE [LARGE SCALE GENOMIC DNA]</scope>
    <source>
        <strain evidence="18 19">22II-S11-z3</strain>
    </source>
</reference>
<dbReference type="SMART" id="SM00387">
    <property type="entry name" value="HATPase_c"/>
    <property type="match status" value="1"/>
</dbReference>
<feature type="domain" description="HAMP" evidence="17">
    <location>
        <begin position="201"/>
        <end position="253"/>
    </location>
</feature>
<keyword evidence="7" id="KW-0808">Transferase</keyword>
<keyword evidence="5" id="KW-0997">Cell inner membrane</keyword>
<keyword evidence="19" id="KW-1185">Reference proteome</keyword>
<dbReference type="PANTHER" id="PTHR44936:SF5">
    <property type="entry name" value="SENSOR HISTIDINE KINASE ENVZ"/>
    <property type="match status" value="1"/>
</dbReference>
<dbReference type="PRINTS" id="PR00344">
    <property type="entry name" value="BCTRLSENSOR"/>
</dbReference>
<protein>
    <recommendedName>
        <fullName evidence="3">histidine kinase</fullName>
        <ecNumber evidence="3">2.7.13.3</ecNumber>
    </recommendedName>
</protein>
<evidence type="ECO:0000256" key="2">
    <source>
        <dbReference type="ARBA" id="ARBA00004429"/>
    </source>
</evidence>
<keyword evidence="6" id="KW-0597">Phosphoprotein</keyword>
<dbReference type="EC" id="2.7.13.3" evidence="3"/>
<evidence type="ECO:0000259" key="16">
    <source>
        <dbReference type="PROSITE" id="PS50109"/>
    </source>
</evidence>
<dbReference type="Pfam" id="PF02518">
    <property type="entry name" value="HATPase_c"/>
    <property type="match status" value="1"/>
</dbReference>
<sequence>MRRLWPQSTGAQLLVMLLLALGASQGLSLLVFSDERDRAVRAALGYEAAGRAANVAQLLDEAPEELRPQIVLAANSPLVRFWLDDEPAVDHAGHDSVGISDRLRSALNDPDRDILVEIHDRTDDLPAVEDVPHGMRQMHSAMLAERTGPLELAMSIRLESGEWLNVRSMFHRPVGQWLFGDIAALLIAAVLITLVAVLTSVRIVRPLARLADAADRAGKGEEVDALPETGPREVRDTVRAFNRMQDRIRRFVSGRTRMLAALGHDLRSPLTAMRLRLELIEEGEDRDRLEALVEEMQTMVEATLAFARGEAVTEETVTLDLRELLQSLAGETLDASMADDGDAAAVMARVRPVSLKRALRNLIDNAARYGGGAEVGLKRDGDAAVISISDNGPGLPEDQLEAVFEPFRRLEASRSRDTGGSGLGLAIARTILRAHGGDVILRNRETGGLIASVELPL</sequence>
<dbReference type="CDD" id="cd00082">
    <property type="entry name" value="HisKA"/>
    <property type="match status" value="1"/>
</dbReference>
<dbReference type="SMART" id="SM00388">
    <property type="entry name" value="HisKA"/>
    <property type="match status" value="1"/>
</dbReference>
<dbReference type="PATRIC" id="fig|1317121.7.peg.1158"/>
<dbReference type="Gene3D" id="3.30.565.10">
    <property type="entry name" value="Histidine kinase-like ATPase, C-terminal domain"/>
    <property type="match status" value="1"/>
</dbReference>
<evidence type="ECO:0000256" key="3">
    <source>
        <dbReference type="ARBA" id="ARBA00012438"/>
    </source>
</evidence>
<evidence type="ECO:0000256" key="10">
    <source>
        <dbReference type="ARBA" id="ARBA00022777"/>
    </source>
</evidence>
<evidence type="ECO:0000256" key="9">
    <source>
        <dbReference type="ARBA" id="ARBA00022741"/>
    </source>
</evidence>
<dbReference type="Pfam" id="PF00672">
    <property type="entry name" value="HAMP"/>
    <property type="match status" value="1"/>
</dbReference>
<evidence type="ECO:0000256" key="6">
    <source>
        <dbReference type="ARBA" id="ARBA00022553"/>
    </source>
</evidence>
<dbReference type="InterPro" id="IPR004358">
    <property type="entry name" value="Sig_transdc_His_kin-like_C"/>
</dbReference>
<evidence type="ECO:0000256" key="11">
    <source>
        <dbReference type="ARBA" id="ARBA00022840"/>
    </source>
</evidence>
<evidence type="ECO:0000256" key="12">
    <source>
        <dbReference type="ARBA" id="ARBA00022989"/>
    </source>
</evidence>
<accession>A0A0L1JTF9</accession>
<dbReference type="InterPro" id="IPR036097">
    <property type="entry name" value="HisK_dim/P_sf"/>
</dbReference>
<evidence type="ECO:0000256" key="1">
    <source>
        <dbReference type="ARBA" id="ARBA00000085"/>
    </source>
</evidence>
<dbReference type="SUPFAM" id="SSF55874">
    <property type="entry name" value="ATPase domain of HSP90 chaperone/DNA topoisomerase II/histidine kinase"/>
    <property type="match status" value="1"/>
</dbReference>
<evidence type="ECO:0000313" key="18">
    <source>
        <dbReference type="EMBL" id="KNG95030.1"/>
    </source>
</evidence>
<dbReference type="STRING" id="1317121.ATO11_03940"/>
<comment type="caution">
    <text evidence="18">The sequence shown here is derived from an EMBL/GenBank/DDBJ whole genome shotgun (WGS) entry which is preliminary data.</text>
</comment>
<keyword evidence="12 15" id="KW-1133">Transmembrane helix</keyword>
<dbReference type="Gene3D" id="1.10.8.500">
    <property type="entry name" value="HAMP domain in histidine kinase"/>
    <property type="match status" value="1"/>
</dbReference>
<dbReference type="Pfam" id="PF00512">
    <property type="entry name" value="HisKA"/>
    <property type="match status" value="1"/>
</dbReference>